<name>A0A3L9YUC3_9FLAO</name>
<protein>
    <submittedName>
        <fullName evidence="1">Putative DCC family thiol-disulfide oxidoreductase YuxK</fullName>
    </submittedName>
</protein>
<organism evidence="1 2">
    <name type="scientific">Ulvibacter antarcticus</name>
    <dbReference type="NCBI Taxonomy" id="442714"/>
    <lineage>
        <taxon>Bacteria</taxon>
        <taxon>Pseudomonadati</taxon>
        <taxon>Bacteroidota</taxon>
        <taxon>Flavobacteriia</taxon>
        <taxon>Flavobacteriales</taxon>
        <taxon>Flavobacteriaceae</taxon>
        <taxon>Ulvibacter</taxon>
    </lineage>
</organism>
<proteinExistence type="predicted"/>
<gene>
    <name evidence="1" type="ORF">BXY75_1129</name>
</gene>
<dbReference type="GO" id="GO:0015035">
    <property type="term" value="F:protein-disulfide reductase activity"/>
    <property type="evidence" value="ECO:0007669"/>
    <property type="project" value="InterPro"/>
</dbReference>
<dbReference type="Pfam" id="PF04134">
    <property type="entry name" value="DCC1-like"/>
    <property type="match status" value="1"/>
</dbReference>
<evidence type="ECO:0000313" key="2">
    <source>
        <dbReference type="Proteomes" id="UP000271339"/>
    </source>
</evidence>
<accession>A0A3L9YUC3</accession>
<sequence length="135" mass="15449">MKKETKHKIILFDGVCNLCNSTIVRIIKNDNKDIFRFTPLQSAVGMVMITEHGIDTSDTDSVILIDNGKAYIKSTAALRIARKLSGGYSLLYGFMIFPKFIRDAVYNFIAKNRYKWFGKKESCMIPTPELKKKFL</sequence>
<evidence type="ECO:0000313" key="1">
    <source>
        <dbReference type="EMBL" id="RMA64256.1"/>
    </source>
</evidence>
<dbReference type="InterPro" id="IPR052927">
    <property type="entry name" value="DCC_oxidoreductase"/>
</dbReference>
<dbReference type="InterPro" id="IPR007263">
    <property type="entry name" value="DCC1-like"/>
</dbReference>
<dbReference type="PANTHER" id="PTHR33639">
    <property type="entry name" value="THIOL-DISULFIDE OXIDOREDUCTASE DCC"/>
    <property type="match status" value="1"/>
</dbReference>
<dbReference type="AlphaFoldDB" id="A0A3L9YUC3"/>
<dbReference type="RefSeq" id="WP_245962921.1">
    <property type="nucleotide sequence ID" value="NZ_REFC01000012.1"/>
</dbReference>
<dbReference type="PANTHER" id="PTHR33639:SF2">
    <property type="entry name" value="DUF393 DOMAIN-CONTAINING PROTEIN"/>
    <property type="match status" value="1"/>
</dbReference>
<reference evidence="1 2" key="1">
    <citation type="submission" date="2018-10" db="EMBL/GenBank/DDBJ databases">
        <title>Genomic Encyclopedia of Archaeal and Bacterial Type Strains, Phase II (KMG-II): from individual species to whole genera.</title>
        <authorList>
            <person name="Goeker M."/>
        </authorList>
    </citation>
    <scope>NUCLEOTIDE SEQUENCE [LARGE SCALE GENOMIC DNA]</scope>
    <source>
        <strain evidence="1 2">DSM 23424</strain>
    </source>
</reference>
<dbReference type="Proteomes" id="UP000271339">
    <property type="component" value="Unassembled WGS sequence"/>
</dbReference>
<dbReference type="EMBL" id="REFC01000012">
    <property type="protein sequence ID" value="RMA64256.1"/>
    <property type="molecule type" value="Genomic_DNA"/>
</dbReference>
<keyword evidence="2" id="KW-1185">Reference proteome</keyword>
<comment type="caution">
    <text evidence="1">The sequence shown here is derived from an EMBL/GenBank/DDBJ whole genome shotgun (WGS) entry which is preliminary data.</text>
</comment>